<dbReference type="PANTHER" id="PTHR30346:SF28">
    <property type="entry name" value="HTH-TYPE TRANSCRIPTIONAL REGULATOR CYNR"/>
    <property type="match status" value="1"/>
</dbReference>
<evidence type="ECO:0000256" key="1">
    <source>
        <dbReference type="ARBA" id="ARBA00009437"/>
    </source>
</evidence>
<dbReference type="InterPro" id="IPR000847">
    <property type="entry name" value="LysR_HTH_N"/>
</dbReference>
<dbReference type="STRING" id="460384.SAMN05216313_109111"/>
<keyword evidence="7" id="KW-1185">Reference proteome</keyword>
<dbReference type="PROSITE" id="PS50931">
    <property type="entry name" value="HTH_LYSR"/>
    <property type="match status" value="1"/>
</dbReference>
<keyword evidence="2" id="KW-0805">Transcription regulation</keyword>
<dbReference type="PRINTS" id="PR00039">
    <property type="entry name" value="HTHLYSR"/>
</dbReference>
<dbReference type="GO" id="GO:0003677">
    <property type="term" value="F:DNA binding"/>
    <property type="evidence" value="ECO:0007669"/>
    <property type="project" value="UniProtKB-KW"/>
</dbReference>
<evidence type="ECO:0000313" key="7">
    <source>
        <dbReference type="Proteomes" id="UP000198508"/>
    </source>
</evidence>
<name>A0A1I0FS35_9FIRM</name>
<evidence type="ECO:0000256" key="3">
    <source>
        <dbReference type="ARBA" id="ARBA00023125"/>
    </source>
</evidence>
<comment type="similarity">
    <text evidence="1">Belongs to the LysR transcriptional regulatory family.</text>
</comment>
<dbReference type="Gene3D" id="3.40.190.290">
    <property type="match status" value="1"/>
</dbReference>
<proteinExistence type="inferred from homology"/>
<dbReference type="GeneID" id="93278300"/>
<gene>
    <name evidence="6" type="ORF">SAMN05216313_109111</name>
</gene>
<dbReference type="Pfam" id="PF00126">
    <property type="entry name" value="HTH_1"/>
    <property type="match status" value="1"/>
</dbReference>
<organism evidence="6 7">
    <name type="scientific">Enterocloster lavalensis</name>
    <dbReference type="NCBI Taxonomy" id="460384"/>
    <lineage>
        <taxon>Bacteria</taxon>
        <taxon>Bacillati</taxon>
        <taxon>Bacillota</taxon>
        <taxon>Clostridia</taxon>
        <taxon>Lachnospirales</taxon>
        <taxon>Lachnospiraceae</taxon>
        <taxon>Enterocloster</taxon>
    </lineage>
</organism>
<protein>
    <submittedName>
        <fullName evidence="6">DNA-binding transcriptional regulator, LysR family</fullName>
    </submittedName>
</protein>
<keyword evidence="3 6" id="KW-0238">DNA-binding</keyword>
<dbReference type="InterPro" id="IPR036388">
    <property type="entry name" value="WH-like_DNA-bd_sf"/>
</dbReference>
<evidence type="ECO:0000256" key="2">
    <source>
        <dbReference type="ARBA" id="ARBA00023015"/>
    </source>
</evidence>
<evidence type="ECO:0000313" key="6">
    <source>
        <dbReference type="EMBL" id="SET60446.1"/>
    </source>
</evidence>
<dbReference type="GO" id="GO:0032993">
    <property type="term" value="C:protein-DNA complex"/>
    <property type="evidence" value="ECO:0007669"/>
    <property type="project" value="TreeGrafter"/>
</dbReference>
<accession>A0A1I0FS35</accession>
<dbReference type="EMBL" id="FOIM01000009">
    <property type="protein sequence ID" value="SET60446.1"/>
    <property type="molecule type" value="Genomic_DNA"/>
</dbReference>
<reference evidence="7" key="1">
    <citation type="submission" date="2016-10" db="EMBL/GenBank/DDBJ databases">
        <authorList>
            <person name="Varghese N."/>
            <person name="Submissions S."/>
        </authorList>
    </citation>
    <scope>NUCLEOTIDE SEQUENCE [LARGE SCALE GENOMIC DNA]</scope>
    <source>
        <strain evidence="7">NLAE-zl-G277</strain>
    </source>
</reference>
<dbReference type="SUPFAM" id="SSF53850">
    <property type="entry name" value="Periplasmic binding protein-like II"/>
    <property type="match status" value="1"/>
</dbReference>
<dbReference type="PANTHER" id="PTHR30346">
    <property type="entry name" value="TRANSCRIPTIONAL DUAL REGULATOR HCAR-RELATED"/>
    <property type="match status" value="1"/>
</dbReference>
<dbReference type="RefSeq" id="WP_092363195.1">
    <property type="nucleotide sequence ID" value="NZ_FOIM01000009.1"/>
</dbReference>
<evidence type="ECO:0000259" key="5">
    <source>
        <dbReference type="PROSITE" id="PS50931"/>
    </source>
</evidence>
<dbReference type="CDD" id="cd05466">
    <property type="entry name" value="PBP2_LTTR_substrate"/>
    <property type="match status" value="1"/>
</dbReference>
<dbReference type="Gene3D" id="1.10.10.10">
    <property type="entry name" value="Winged helix-like DNA-binding domain superfamily/Winged helix DNA-binding domain"/>
    <property type="match status" value="1"/>
</dbReference>
<feature type="domain" description="HTH lysR-type" evidence="5">
    <location>
        <begin position="1"/>
        <end position="57"/>
    </location>
</feature>
<dbReference type="Proteomes" id="UP000198508">
    <property type="component" value="Unassembled WGS sequence"/>
</dbReference>
<keyword evidence="4" id="KW-0804">Transcription</keyword>
<dbReference type="SUPFAM" id="SSF46785">
    <property type="entry name" value="Winged helix' DNA-binding domain"/>
    <property type="match status" value="1"/>
</dbReference>
<dbReference type="AlphaFoldDB" id="A0A1I0FS35"/>
<evidence type="ECO:0000256" key="4">
    <source>
        <dbReference type="ARBA" id="ARBA00023163"/>
    </source>
</evidence>
<dbReference type="InterPro" id="IPR036390">
    <property type="entry name" value="WH_DNA-bd_sf"/>
</dbReference>
<dbReference type="GO" id="GO:0003700">
    <property type="term" value="F:DNA-binding transcription factor activity"/>
    <property type="evidence" value="ECO:0007669"/>
    <property type="project" value="InterPro"/>
</dbReference>
<dbReference type="Pfam" id="PF03466">
    <property type="entry name" value="LysR_substrate"/>
    <property type="match status" value="2"/>
</dbReference>
<sequence length="315" mass="35263">MKQEMRYIYEVYQEKSFSQAAKNLFISQPALSSSIRKAERGIGFEIFDRNTLPIRLTEAGKLYIEAVEKIMAVERELECRLSEMASLNSGRVVVAGANFFSACMLPPVIHTFVSRYPGVDLELVESDSMALYEEALKDNIDLIFDAGVYDASLFSSETLCEEHILLAVPSDNPLNRRFAENSLTREEVLAGRHLCGDSGSADISAFSGEAFLLLKRGHDMHRRSLDICRRAGFVPRTSLYLNQLSTVANMACQGLGCCFLTDTVIRLLLTGGSPLVYYPVRDPSAGRDIFIAHPRKKQMTKAMEMFIRIARETFA</sequence>
<dbReference type="InterPro" id="IPR005119">
    <property type="entry name" value="LysR_subst-bd"/>
</dbReference>